<evidence type="ECO:0000256" key="10">
    <source>
        <dbReference type="ARBA" id="ARBA00050474"/>
    </source>
</evidence>
<dbReference type="Proteomes" id="UP000076502">
    <property type="component" value="Unassembled WGS sequence"/>
</dbReference>
<dbReference type="Gene3D" id="3.20.20.80">
    <property type="entry name" value="Glycosidases"/>
    <property type="match status" value="1"/>
</dbReference>
<dbReference type="STRING" id="178035.A0A154P6S3"/>
<dbReference type="AlphaFoldDB" id="A0A154P6S3"/>
<dbReference type="GO" id="GO:0007040">
    <property type="term" value="P:lysosome organization"/>
    <property type="evidence" value="ECO:0007669"/>
    <property type="project" value="UniProtKB-ARBA"/>
</dbReference>
<dbReference type="GO" id="GO:0006914">
    <property type="term" value="P:autophagy"/>
    <property type="evidence" value="ECO:0007669"/>
    <property type="project" value="UniProtKB-ARBA"/>
</dbReference>
<dbReference type="GO" id="GO:0005764">
    <property type="term" value="C:lysosome"/>
    <property type="evidence" value="ECO:0007669"/>
    <property type="project" value="UniProtKB-ARBA"/>
</dbReference>
<feature type="domain" description="Glycosyl hydrolase family 30 TIM-barrel" evidence="13">
    <location>
        <begin position="96"/>
        <end position="439"/>
    </location>
</feature>
<comment type="catalytic activity">
    <reaction evidence="10">
        <text>a beta-D-glucosylceramide + H2O = an N-acyl-sphingoid base + D-glucose</text>
        <dbReference type="Rhea" id="RHEA:81447"/>
        <dbReference type="ChEBI" id="CHEBI:4167"/>
        <dbReference type="ChEBI" id="CHEBI:15377"/>
        <dbReference type="ChEBI" id="CHEBI:83264"/>
        <dbReference type="ChEBI" id="CHEBI:83273"/>
    </reaction>
    <physiologicalReaction direction="left-to-right" evidence="10">
        <dbReference type="Rhea" id="RHEA:81448"/>
    </physiologicalReaction>
</comment>
<evidence type="ECO:0000313" key="16">
    <source>
        <dbReference type="Proteomes" id="UP000076502"/>
    </source>
</evidence>
<dbReference type="SUPFAM" id="SSF51011">
    <property type="entry name" value="Glycosyl hydrolase domain"/>
    <property type="match status" value="1"/>
</dbReference>
<dbReference type="FunFam" id="3.20.20.80:FF:000030">
    <property type="entry name" value="Lysosomal acid glucosylceramidase"/>
    <property type="match status" value="1"/>
</dbReference>
<reference evidence="15 16" key="1">
    <citation type="submission" date="2015-07" db="EMBL/GenBank/DDBJ databases">
        <title>The genome of Dufourea novaeangliae.</title>
        <authorList>
            <person name="Pan H."/>
            <person name="Kapheim K."/>
        </authorList>
    </citation>
    <scope>NUCLEOTIDE SEQUENCE [LARGE SCALE GENOMIC DNA]</scope>
    <source>
        <strain evidence="15">0120121106</strain>
        <tissue evidence="15">Whole body</tissue>
    </source>
</reference>
<evidence type="ECO:0000256" key="7">
    <source>
        <dbReference type="ARBA" id="ARBA00022801"/>
    </source>
</evidence>
<dbReference type="GO" id="GO:0008202">
    <property type="term" value="P:steroid metabolic process"/>
    <property type="evidence" value="ECO:0007669"/>
    <property type="project" value="UniProtKB-ARBA"/>
</dbReference>
<dbReference type="EC" id="3.2.1.45" evidence="5 12"/>
<keyword evidence="7 12" id="KW-0378">Hydrolase</keyword>
<dbReference type="InterPro" id="IPR017853">
    <property type="entry name" value="GH"/>
</dbReference>
<dbReference type="GO" id="GO:0016758">
    <property type="term" value="F:hexosyltransferase activity"/>
    <property type="evidence" value="ECO:0007669"/>
    <property type="project" value="UniProtKB-ARBA"/>
</dbReference>
<dbReference type="EMBL" id="KQ434814">
    <property type="protein sequence ID" value="KZC06830.1"/>
    <property type="molecule type" value="Genomic_DNA"/>
</dbReference>
<dbReference type="Pfam" id="PF02055">
    <property type="entry name" value="Glyco_hydro_30"/>
    <property type="match status" value="1"/>
</dbReference>
<evidence type="ECO:0000256" key="6">
    <source>
        <dbReference type="ARBA" id="ARBA00022729"/>
    </source>
</evidence>
<keyword evidence="12" id="KW-0326">Glycosidase</keyword>
<dbReference type="InterPro" id="IPR033452">
    <property type="entry name" value="GH30_C"/>
</dbReference>
<comment type="catalytic activity">
    <reaction evidence="11">
        <text>an N-acyl-1-beta-D-glucosyl-15-methylhexadecasphing-4-enine + H2O = an N-acyl-15-methylhexadecasphing-4-enine + D-glucose</text>
        <dbReference type="Rhea" id="RHEA:34755"/>
        <dbReference type="ChEBI" id="CHEBI:4167"/>
        <dbReference type="ChEBI" id="CHEBI:15377"/>
        <dbReference type="ChEBI" id="CHEBI:70815"/>
        <dbReference type="ChEBI" id="CHEBI:70846"/>
    </reaction>
    <physiologicalReaction direction="left-to-right" evidence="11">
        <dbReference type="Rhea" id="RHEA:34756"/>
    </physiologicalReaction>
</comment>
<proteinExistence type="inferred from homology"/>
<evidence type="ECO:0000256" key="5">
    <source>
        <dbReference type="ARBA" id="ARBA00012658"/>
    </source>
</evidence>
<evidence type="ECO:0000256" key="3">
    <source>
        <dbReference type="ARBA" id="ARBA00004991"/>
    </source>
</evidence>
<sequence>LMSLQLSLFTGNANGCVLRSFGTDKFVCVCNATHCDETLDNDPKVPPEGNFYWYVSTKTGLRLNMTEGQFSENRRSPFASSVTLTVNSTKKYQTIFGFGGAFTDSAGIQISKLSKPTQDQLIRAYFHPKRGSGYTLGRVPIGGTDFSTRPYTYDDVENDVSLEHFSLAKEDYDYKIPYIRKALEFNPELKLFGVPWTAPPWMRTDDKFNGCGFLKNEYYQVYTNYILKFLNEYEKNGLDMWAISTGNEPGNAIDPQDPVNSMAWTPGTVANWVAKFLGPSLAASKHNNTMILGVEDQRVYFPWYVKELFSNEQAKKYITGTTVHWYTDAIAPAKVLDETHDAFPDKFILMTEACTGTPDDPPRVDVGSWPRGEKYFLSIIEYTRHWTVGWIDWNIALDKTGGPNWINNAVDSPIIVNAETDEFYKQPMYHALKHFGRFIHRGSTRICITDDNDIKANAFITPSNEIVVVLYNKRNISTNVIIQDLKKGSFHVELPAQSMNTILYKN</sequence>
<dbReference type="GO" id="GO:0032006">
    <property type="term" value="P:regulation of TOR signaling"/>
    <property type="evidence" value="ECO:0007669"/>
    <property type="project" value="UniProtKB-ARBA"/>
</dbReference>
<dbReference type="InterPro" id="IPR033453">
    <property type="entry name" value="Glyco_hydro_30_TIM-barrel"/>
</dbReference>
<keyword evidence="8 12" id="KW-0746">Sphingolipid metabolism</keyword>
<name>A0A154P6S3_DUFNO</name>
<evidence type="ECO:0000256" key="11">
    <source>
        <dbReference type="ARBA" id="ARBA00051345"/>
    </source>
</evidence>
<keyword evidence="9 12" id="KW-0443">Lipid metabolism</keyword>
<dbReference type="GO" id="GO:0030163">
    <property type="term" value="P:protein catabolic process"/>
    <property type="evidence" value="ECO:0007669"/>
    <property type="project" value="UniProtKB-ARBA"/>
</dbReference>
<protein>
    <recommendedName>
        <fullName evidence="5 12">Glucosylceramidase</fullName>
        <ecNumber evidence="5 12">3.2.1.45</ecNumber>
    </recommendedName>
</protein>
<evidence type="ECO:0000256" key="1">
    <source>
        <dbReference type="ARBA" id="ARBA00001013"/>
    </source>
</evidence>
<organism evidence="15 16">
    <name type="scientific">Dufourea novaeangliae</name>
    <name type="common">Sweat bee</name>
    <dbReference type="NCBI Taxonomy" id="178035"/>
    <lineage>
        <taxon>Eukaryota</taxon>
        <taxon>Metazoa</taxon>
        <taxon>Ecdysozoa</taxon>
        <taxon>Arthropoda</taxon>
        <taxon>Hexapoda</taxon>
        <taxon>Insecta</taxon>
        <taxon>Pterygota</taxon>
        <taxon>Neoptera</taxon>
        <taxon>Endopterygota</taxon>
        <taxon>Hymenoptera</taxon>
        <taxon>Apocrita</taxon>
        <taxon>Aculeata</taxon>
        <taxon>Apoidea</taxon>
        <taxon>Anthophila</taxon>
        <taxon>Halictidae</taxon>
        <taxon>Rophitinae</taxon>
        <taxon>Dufourea</taxon>
    </lineage>
</organism>
<dbReference type="GO" id="GO:0006066">
    <property type="term" value="P:alcohol metabolic process"/>
    <property type="evidence" value="ECO:0007669"/>
    <property type="project" value="UniProtKB-ARBA"/>
</dbReference>
<accession>A0A154P6S3</accession>
<evidence type="ECO:0000256" key="2">
    <source>
        <dbReference type="ARBA" id="ARBA00004760"/>
    </source>
</evidence>
<dbReference type="Gene3D" id="2.60.40.1180">
    <property type="entry name" value="Golgi alpha-mannosidase II"/>
    <property type="match status" value="1"/>
</dbReference>
<dbReference type="InterPro" id="IPR001139">
    <property type="entry name" value="Glyco_hydro_30"/>
</dbReference>
<dbReference type="GO" id="GO:0051246">
    <property type="term" value="P:regulation of protein metabolic process"/>
    <property type="evidence" value="ECO:0007669"/>
    <property type="project" value="UniProtKB-ARBA"/>
</dbReference>
<evidence type="ECO:0000256" key="4">
    <source>
        <dbReference type="ARBA" id="ARBA00005382"/>
    </source>
</evidence>
<evidence type="ECO:0000259" key="13">
    <source>
        <dbReference type="Pfam" id="PF02055"/>
    </source>
</evidence>
<evidence type="ECO:0000256" key="9">
    <source>
        <dbReference type="ARBA" id="ARBA00023098"/>
    </source>
</evidence>
<gene>
    <name evidence="15" type="ORF">WN55_07787</name>
</gene>
<comment type="catalytic activity">
    <reaction evidence="1">
        <text>a beta-D-glucosyl-(1&lt;-&gt;1')-N-acylsphing-4-enine + H2O = an N-acylsphing-4-enine + D-glucose</text>
        <dbReference type="Rhea" id="RHEA:13269"/>
        <dbReference type="ChEBI" id="CHEBI:4167"/>
        <dbReference type="ChEBI" id="CHEBI:15377"/>
        <dbReference type="ChEBI" id="CHEBI:22801"/>
        <dbReference type="ChEBI" id="CHEBI:52639"/>
        <dbReference type="EC" id="3.2.1.45"/>
    </reaction>
    <physiologicalReaction direction="left-to-right" evidence="1">
        <dbReference type="Rhea" id="RHEA:13270"/>
    </physiologicalReaction>
</comment>
<dbReference type="GO" id="GO:0005102">
    <property type="term" value="F:signaling receptor binding"/>
    <property type="evidence" value="ECO:0007669"/>
    <property type="project" value="UniProtKB-ARBA"/>
</dbReference>
<dbReference type="GO" id="GO:0010605">
    <property type="term" value="P:negative regulation of macromolecule metabolic process"/>
    <property type="evidence" value="ECO:0007669"/>
    <property type="project" value="UniProtKB-ARBA"/>
</dbReference>
<dbReference type="GO" id="GO:0006680">
    <property type="term" value="P:glucosylceramide catabolic process"/>
    <property type="evidence" value="ECO:0007669"/>
    <property type="project" value="UniProtKB-ARBA"/>
</dbReference>
<dbReference type="GO" id="GO:0005774">
    <property type="term" value="C:vacuolar membrane"/>
    <property type="evidence" value="ECO:0007669"/>
    <property type="project" value="UniProtKB-ARBA"/>
</dbReference>
<evidence type="ECO:0000256" key="8">
    <source>
        <dbReference type="ARBA" id="ARBA00022919"/>
    </source>
</evidence>
<dbReference type="PANTHER" id="PTHR11069">
    <property type="entry name" value="GLUCOSYLCERAMIDASE"/>
    <property type="match status" value="1"/>
</dbReference>
<keyword evidence="6" id="KW-0732">Signal</keyword>
<feature type="non-terminal residue" evidence="15">
    <location>
        <position position="1"/>
    </location>
</feature>
<dbReference type="Pfam" id="PF17189">
    <property type="entry name" value="Glyco_hydro_30C"/>
    <property type="match status" value="1"/>
</dbReference>
<dbReference type="GO" id="GO:0042391">
    <property type="term" value="P:regulation of membrane potential"/>
    <property type="evidence" value="ECO:0007669"/>
    <property type="project" value="UniProtKB-ARBA"/>
</dbReference>
<evidence type="ECO:0000259" key="14">
    <source>
        <dbReference type="Pfam" id="PF17189"/>
    </source>
</evidence>
<comment type="pathway">
    <text evidence="2">Lipid metabolism; sphingolipid metabolism.</text>
</comment>
<dbReference type="OrthoDB" id="2160638at2759"/>
<dbReference type="SUPFAM" id="SSF51445">
    <property type="entry name" value="(Trans)glycosidases"/>
    <property type="match status" value="1"/>
</dbReference>
<dbReference type="PANTHER" id="PTHR11069:SF23">
    <property type="entry name" value="LYSOSOMAL ACID GLUCOSYLCERAMIDASE"/>
    <property type="match status" value="1"/>
</dbReference>
<keyword evidence="16" id="KW-1185">Reference proteome</keyword>
<dbReference type="GO" id="GO:0004348">
    <property type="term" value="F:glucosylceramidase activity"/>
    <property type="evidence" value="ECO:0007669"/>
    <property type="project" value="UniProtKB-EC"/>
</dbReference>
<comment type="pathway">
    <text evidence="3">Sphingolipid metabolism.</text>
</comment>
<dbReference type="InterPro" id="IPR013780">
    <property type="entry name" value="Glyco_hydro_b"/>
</dbReference>
<evidence type="ECO:0000313" key="15">
    <source>
        <dbReference type="EMBL" id="KZC06830.1"/>
    </source>
</evidence>
<feature type="domain" description="Glycosyl hydrolase family 30 beta sandwich" evidence="14">
    <location>
        <begin position="442"/>
        <end position="502"/>
    </location>
</feature>
<comment type="similarity">
    <text evidence="4 12">Belongs to the glycosyl hydrolase 30 family.</text>
</comment>
<dbReference type="PRINTS" id="PR00843">
    <property type="entry name" value="GLHYDRLASE30"/>
</dbReference>
<evidence type="ECO:0000256" key="12">
    <source>
        <dbReference type="RuleBase" id="RU361188"/>
    </source>
</evidence>
<dbReference type="GO" id="GO:0016241">
    <property type="term" value="P:regulation of macroautophagy"/>
    <property type="evidence" value="ECO:0007669"/>
    <property type="project" value="UniProtKB-ARBA"/>
</dbReference>